<dbReference type="NCBIfam" id="TIGR01528">
    <property type="entry name" value="NMN_trans_PnuC"/>
    <property type="match status" value="1"/>
</dbReference>
<evidence type="ECO:0000256" key="6">
    <source>
        <dbReference type="ARBA" id="ARBA00022475"/>
    </source>
</evidence>
<proteinExistence type="inferred from homology"/>
<evidence type="ECO:0000256" key="5">
    <source>
        <dbReference type="ARBA" id="ARBA00022448"/>
    </source>
</evidence>
<evidence type="ECO:0000256" key="3">
    <source>
        <dbReference type="ARBA" id="ARBA00006669"/>
    </source>
</evidence>
<comment type="similarity">
    <text evidence="3">Belongs to the nicotinamide ribonucleoside (NR) uptake permease (TC 4.B.1) family.</text>
</comment>
<keyword evidence="9 10" id="KW-0472">Membrane</keyword>
<evidence type="ECO:0000256" key="9">
    <source>
        <dbReference type="ARBA" id="ARBA00023136"/>
    </source>
</evidence>
<dbReference type="PANTHER" id="PTHR36122:SF2">
    <property type="entry name" value="NICOTINAMIDE RIBOSIDE TRANSPORTER PNUC"/>
    <property type="match status" value="1"/>
</dbReference>
<evidence type="ECO:0000256" key="8">
    <source>
        <dbReference type="ARBA" id="ARBA00022989"/>
    </source>
</evidence>
<feature type="transmembrane region" description="Helical" evidence="10">
    <location>
        <begin position="155"/>
        <end position="171"/>
    </location>
</feature>
<dbReference type="Pfam" id="PF04973">
    <property type="entry name" value="NMN_transporter"/>
    <property type="match status" value="1"/>
</dbReference>
<accession>A0ABS9V0P2</accession>
<evidence type="ECO:0000256" key="2">
    <source>
        <dbReference type="ARBA" id="ARBA00004651"/>
    </source>
</evidence>
<evidence type="ECO:0000313" key="12">
    <source>
        <dbReference type="Proteomes" id="UP001165489"/>
    </source>
</evidence>
<keyword evidence="12" id="KW-1185">Reference proteome</keyword>
<feature type="transmembrane region" description="Helical" evidence="10">
    <location>
        <begin position="14"/>
        <end position="33"/>
    </location>
</feature>
<name>A0ABS9V0P2_9BACT</name>
<dbReference type="Proteomes" id="UP001165489">
    <property type="component" value="Unassembled WGS sequence"/>
</dbReference>
<dbReference type="RefSeq" id="WP_241347932.1">
    <property type="nucleotide sequence ID" value="NZ_JAKZGP010000019.1"/>
</dbReference>
<evidence type="ECO:0000256" key="4">
    <source>
        <dbReference type="ARBA" id="ARBA00017522"/>
    </source>
</evidence>
<feature type="transmembrane region" description="Helical" evidence="10">
    <location>
        <begin position="177"/>
        <end position="196"/>
    </location>
</feature>
<keyword evidence="5" id="KW-0813">Transport</keyword>
<evidence type="ECO:0000256" key="10">
    <source>
        <dbReference type="SAM" id="Phobius"/>
    </source>
</evidence>
<comment type="function">
    <text evidence="1">Required for nicotinamide riboside transport across the inner membrane.</text>
</comment>
<protein>
    <recommendedName>
        <fullName evidence="4">Nicotinamide riboside transporter PnuC</fullName>
    </recommendedName>
</protein>
<dbReference type="EMBL" id="JAKZGP010000019">
    <property type="protein sequence ID" value="MCH7409583.1"/>
    <property type="molecule type" value="Genomic_DNA"/>
</dbReference>
<feature type="transmembrane region" description="Helical" evidence="10">
    <location>
        <begin position="130"/>
        <end position="148"/>
    </location>
</feature>
<sequence>MNFEWGIEQIIDGLAQMSWLEAVAVFFGIVSVVFSIRKNILVFPTGIISTIIYIYICLEYKLYADMGINAYYTGMSIYGWILWSRPMVAGIEVPVTWLSRRGILRSVVLLVFSYVVLYYVLVSFTDSDVPYWDSLTTASAFVAMWLMAKKKVENWIAWIITDLISIPLYWYKGLPLTSFQFLFFTILAILGLLSWIRSAKAPIICLSKK</sequence>
<organism evidence="11 12">
    <name type="scientific">Belliella filtrata</name>
    <dbReference type="NCBI Taxonomy" id="2923435"/>
    <lineage>
        <taxon>Bacteria</taxon>
        <taxon>Pseudomonadati</taxon>
        <taxon>Bacteroidota</taxon>
        <taxon>Cytophagia</taxon>
        <taxon>Cytophagales</taxon>
        <taxon>Cyclobacteriaceae</taxon>
        <taxon>Belliella</taxon>
    </lineage>
</organism>
<evidence type="ECO:0000313" key="11">
    <source>
        <dbReference type="EMBL" id="MCH7409583.1"/>
    </source>
</evidence>
<keyword evidence="7 10" id="KW-0812">Transmembrane</keyword>
<feature type="transmembrane region" description="Helical" evidence="10">
    <location>
        <begin position="103"/>
        <end position="124"/>
    </location>
</feature>
<reference evidence="11" key="1">
    <citation type="submission" date="2022-03" db="EMBL/GenBank/DDBJ databases">
        <title>De novo assembled genomes of Belliella spp. (Cyclobacteriaceae) strains.</title>
        <authorList>
            <person name="Szabo A."/>
            <person name="Korponai K."/>
            <person name="Felfoldi T."/>
        </authorList>
    </citation>
    <scope>NUCLEOTIDE SEQUENCE</scope>
    <source>
        <strain evidence="11">DSM 111904</strain>
    </source>
</reference>
<feature type="transmembrane region" description="Helical" evidence="10">
    <location>
        <begin position="40"/>
        <end position="56"/>
    </location>
</feature>
<comment type="subcellular location">
    <subcellularLocation>
        <location evidence="2">Cell membrane</location>
        <topology evidence="2">Multi-pass membrane protein</topology>
    </subcellularLocation>
</comment>
<evidence type="ECO:0000256" key="1">
    <source>
        <dbReference type="ARBA" id="ARBA00002672"/>
    </source>
</evidence>
<comment type="caution">
    <text evidence="11">The sequence shown here is derived from an EMBL/GenBank/DDBJ whole genome shotgun (WGS) entry which is preliminary data.</text>
</comment>
<dbReference type="InterPro" id="IPR006419">
    <property type="entry name" value="NMN_transpt_PnuC"/>
</dbReference>
<keyword evidence="6" id="KW-1003">Cell membrane</keyword>
<evidence type="ECO:0000256" key="7">
    <source>
        <dbReference type="ARBA" id="ARBA00022692"/>
    </source>
</evidence>
<dbReference type="PANTHER" id="PTHR36122">
    <property type="entry name" value="NICOTINAMIDE RIBOSIDE TRANSPORTER PNUC"/>
    <property type="match status" value="1"/>
</dbReference>
<keyword evidence="8 10" id="KW-1133">Transmembrane helix</keyword>
<gene>
    <name evidence="11" type="primary">pnuC</name>
    <name evidence="11" type="ORF">MM239_09260</name>
</gene>
<feature type="transmembrane region" description="Helical" evidence="10">
    <location>
        <begin position="62"/>
        <end position="83"/>
    </location>
</feature>